<feature type="compositionally biased region" description="Basic and acidic residues" evidence="1">
    <location>
        <begin position="43"/>
        <end position="62"/>
    </location>
</feature>
<protein>
    <submittedName>
        <fullName evidence="2">Uncharacterized protein</fullName>
    </submittedName>
</protein>
<dbReference type="Proteomes" id="UP000078532">
    <property type="component" value="Unassembled WGS sequence"/>
</dbReference>
<gene>
    <name evidence="2" type="ORF">A6M21_03505</name>
</gene>
<evidence type="ECO:0000256" key="1">
    <source>
        <dbReference type="SAM" id="MobiDB-lite"/>
    </source>
</evidence>
<reference evidence="2 3" key="1">
    <citation type="submission" date="2016-04" db="EMBL/GenBank/DDBJ databases">
        <authorList>
            <person name="Evans L.H."/>
            <person name="Alamgir A."/>
            <person name="Owens N."/>
            <person name="Weber N.D."/>
            <person name="Virtaneva K."/>
            <person name="Barbian K."/>
            <person name="Babar A."/>
            <person name="Rosenke K."/>
        </authorList>
    </citation>
    <scope>NUCLEOTIDE SEQUENCE [LARGE SCALE GENOMIC DNA]</scope>
    <source>
        <strain evidence="2 3">LMa1</strain>
    </source>
</reference>
<comment type="caution">
    <text evidence="2">The sequence shown here is derived from an EMBL/GenBank/DDBJ whole genome shotgun (WGS) entry which is preliminary data.</text>
</comment>
<evidence type="ECO:0000313" key="3">
    <source>
        <dbReference type="Proteomes" id="UP000078532"/>
    </source>
</evidence>
<sequence length="97" mass="11301">MFVMYISRLRQRVMKCLRLLLVLAMLAVLGSQIYALFAGSRSPGERQDPLHREPVRMEEQRETPANGLIPAAVHTRVLDRLWQLLEQYYHGRPGKQE</sequence>
<feature type="region of interest" description="Disordered" evidence="1">
    <location>
        <begin position="41"/>
        <end position="63"/>
    </location>
</feature>
<keyword evidence="3" id="KW-1185">Reference proteome</keyword>
<evidence type="ECO:0000313" key="2">
    <source>
        <dbReference type="EMBL" id="OAT86494.1"/>
    </source>
</evidence>
<dbReference type="AlphaFoldDB" id="A0A1B7LIV8"/>
<name>A0A1B7LIV8_9FIRM</name>
<dbReference type="STRING" id="1838280.A6M21_03505"/>
<accession>A0A1B7LIV8</accession>
<dbReference type="EMBL" id="LYVF01000013">
    <property type="protein sequence ID" value="OAT86494.1"/>
    <property type="molecule type" value="Genomic_DNA"/>
</dbReference>
<dbReference type="RefSeq" id="WP_066666221.1">
    <property type="nucleotide sequence ID" value="NZ_LYVF01000013.1"/>
</dbReference>
<organism evidence="2 3">
    <name type="scientific">Desulfotomaculum copahuensis</name>
    <dbReference type="NCBI Taxonomy" id="1838280"/>
    <lineage>
        <taxon>Bacteria</taxon>
        <taxon>Bacillati</taxon>
        <taxon>Bacillota</taxon>
        <taxon>Clostridia</taxon>
        <taxon>Eubacteriales</taxon>
        <taxon>Desulfotomaculaceae</taxon>
        <taxon>Desulfotomaculum</taxon>
    </lineage>
</organism>
<proteinExistence type="predicted"/>